<dbReference type="InterPro" id="IPR027417">
    <property type="entry name" value="P-loop_NTPase"/>
</dbReference>
<dbReference type="FunFam" id="3.40.50.300:FF:002125">
    <property type="entry name" value="ATP-dependent helicase HrpB"/>
    <property type="match status" value="1"/>
</dbReference>
<organism evidence="8 9">
    <name type="scientific">Marinobacter antarcticus</name>
    <dbReference type="NCBI Taxonomy" id="564117"/>
    <lineage>
        <taxon>Bacteria</taxon>
        <taxon>Pseudomonadati</taxon>
        <taxon>Pseudomonadota</taxon>
        <taxon>Gammaproteobacteria</taxon>
        <taxon>Pseudomonadales</taxon>
        <taxon>Marinobacteraceae</taxon>
        <taxon>Marinobacter</taxon>
    </lineage>
</organism>
<dbReference type="AlphaFoldDB" id="A0A1M6PTS3"/>
<evidence type="ECO:0000256" key="4">
    <source>
        <dbReference type="ARBA" id="ARBA00022840"/>
    </source>
</evidence>
<dbReference type="Pfam" id="PF00271">
    <property type="entry name" value="Helicase_C"/>
    <property type="match status" value="1"/>
</dbReference>
<evidence type="ECO:0000259" key="7">
    <source>
        <dbReference type="PROSITE" id="PS51194"/>
    </source>
</evidence>
<evidence type="ECO:0000256" key="2">
    <source>
        <dbReference type="ARBA" id="ARBA00022801"/>
    </source>
</evidence>
<dbReference type="CDD" id="cd17990">
    <property type="entry name" value="DEXHc_HrpB"/>
    <property type="match status" value="1"/>
</dbReference>
<dbReference type="Gene3D" id="1.20.120.1080">
    <property type="match status" value="1"/>
</dbReference>
<feature type="region of interest" description="Disordered" evidence="5">
    <location>
        <begin position="818"/>
        <end position="846"/>
    </location>
</feature>
<dbReference type="Gene3D" id="3.40.50.300">
    <property type="entry name" value="P-loop containing nucleotide triphosphate hydrolases"/>
    <property type="match status" value="2"/>
</dbReference>
<proteinExistence type="predicted"/>
<evidence type="ECO:0000313" key="8">
    <source>
        <dbReference type="EMBL" id="SHK11290.1"/>
    </source>
</evidence>
<dbReference type="CDD" id="cd18791">
    <property type="entry name" value="SF2_C_RHA"/>
    <property type="match status" value="1"/>
</dbReference>
<evidence type="ECO:0000313" key="9">
    <source>
        <dbReference type="Proteomes" id="UP000184497"/>
    </source>
</evidence>
<dbReference type="EMBL" id="FRAQ01000001">
    <property type="protein sequence ID" value="SHK11290.1"/>
    <property type="molecule type" value="Genomic_DNA"/>
</dbReference>
<dbReference type="PIRSF" id="PIRSF005496">
    <property type="entry name" value="ATP_hel_hrpB"/>
    <property type="match status" value="1"/>
</dbReference>
<dbReference type="InterPro" id="IPR049614">
    <property type="entry name" value="HrpB_DEXH"/>
</dbReference>
<dbReference type="PROSITE" id="PS51192">
    <property type="entry name" value="HELICASE_ATP_BIND_1"/>
    <property type="match status" value="1"/>
</dbReference>
<evidence type="ECO:0000259" key="6">
    <source>
        <dbReference type="PROSITE" id="PS51192"/>
    </source>
</evidence>
<feature type="domain" description="Helicase ATP-binding" evidence="6">
    <location>
        <begin position="23"/>
        <end position="187"/>
    </location>
</feature>
<dbReference type="Pfam" id="PF08482">
    <property type="entry name" value="HrpB_C"/>
    <property type="match status" value="1"/>
</dbReference>
<keyword evidence="4" id="KW-0067">ATP-binding</keyword>
<dbReference type="InterPro" id="IPR007502">
    <property type="entry name" value="Helicase-assoc_dom"/>
</dbReference>
<sequence length="846" mass="92164">MREPSALTDKKVLPIDHILPELKQTLEQTTTALLQAPPGAGKTTRVPLALLDAPWRQGRKILMLEPRRLAARSAARYMAAQLGEKAGQTVGYRTRLDTKVSGATRIEVVTEGILTRLIQSDPMLEEYAAVLFDEFHERSLQADLGLALVRETQEALREDLRVLVMSATLDTAPIARLLGDVPVLSSEGRAFPVDVFYRPAPGAQRNPRLLDQVVAVVAEALAQQPGSVLVFLPGAGEIHRVAQALAGQVAPNVVIAPLFGNLKAAEQDQAITPAAAGTRKVVLATAIAETSLTIEGVRVVVDSGQQRRAVFDPNSGMTRLVTGRVSKASAEQRKGRAGRVEPGVCYRLWSESEQFGLAEFTPPEIREADLAPLVLELAQWGARVPDKLVWIDPPPPAHWQQAVALLQWLEMLDDEGAITEHGKSARALGIHPRLAHMVILGRSLKLGRLAAELAALLEDRDLLGPGAGADMHERIRVLRGEGGSPRTDPHRLQALRLQAKRLSEPGANDKSEQETVPTATEVGRLLALAYPDRIGKRRPGDTPRYQLSNGKGALLRADDGLARHEWLVAADLDGKSREATIYLAAPVDLPTLEDDLAAHIREQDEAEWDDKRGTVVARKTRRLGALLLAEKPLAKPSPELIQQGILAAVRRKGLDSLPWTPGARQWQARVALLGRHFPGQWPDVGDQALTETLEHWLAPFLTGISRWSELAKLNLQNALNSLLEYPQQQQLSELAPSALIIPTGSSVSLDYAAENGPVLAAKLQALFGWTKTPEVAGGKVPVVIHLLSPARRPLAVTADLASFWSNVYPQVRKDTRGRYPKHPWPEDPLTAVAQQGVKRQGVKKSN</sequence>
<dbReference type="InterPro" id="IPR014001">
    <property type="entry name" value="Helicase_ATP-bd"/>
</dbReference>
<keyword evidence="2" id="KW-0378">Hydrolase</keyword>
<dbReference type="Pfam" id="PF00270">
    <property type="entry name" value="DEAD"/>
    <property type="match status" value="1"/>
</dbReference>
<dbReference type="GO" id="GO:0004386">
    <property type="term" value="F:helicase activity"/>
    <property type="evidence" value="ECO:0007669"/>
    <property type="project" value="UniProtKB-KW"/>
</dbReference>
<dbReference type="NCBIfam" id="TIGR01970">
    <property type="entry name" value="DEAH_box_HrpB"/>
    <property type="match status" value="1"/>
</dbReference>
<evidence type="ECO:0000256" key="3">
    <source>
        <dbReference type="ARBA" id="ARBA00022806"/>
    </source>
</evidence>
<dbReference type="Proteomes" id="UP000184497">
    <property type="component" value="Unassembled WGS sequence"/>
</dbReference>
<dbReference type="GO" id="GO:0016787">
    <property type="term" value="F:hydrolase activity"/>
    <property type="evidence" value="ECO:0007669"/>
    <property type="project" value="UniProtKB-KW"/>
</dbReference>
<dbReference type="InterPro" id="IPR001650">
    <property type="entry name" value="Helicase_C-like"/>
</dbReference>
<dbReference type="InterPro" id="IPR013689">
    <property type="entry name" value="RNA_helicase_ATP-dep_HrpB_C"/>
</dbReference>
<dbReference type="PROSITE" id="PS51194">
    <property type="entry name" value="HELICASE_CTER"/>
    <property type="match status" value="1"/>
</dbReference>
<name>A0A1M6PTS3_9GAMM</name>
<dbReference type="InterPro" id="IPR010225">
    <property type="entry name" value="HrpB"/>
</dbReference>
<dbReference type="SMART" id="SM00490">
    <property type="entry name" value="HELICc"/>
    <property type="match status" value="1"/>
</dbReference>
<reference evidence="9" key="1">
    <citation type="submission" date="2016-11" db="EMBL/GenBank/DDBJ databases">
        <authorList>
            <person name="Varghese N."/>
            <person name="Submissions S."/>
        </authorList>
    </citation>
    <scope>NUCLEOTIDE SEQUENCE [LARGE SCALE GENOMIC DNA]</scope>
    <source>
        <strain evidence="9">CGMCC 1.10835</strain>
    </source>
</reference>
<dbReference type="SMART" id="SM00487">
    <property type="entry name" value="DEXDc"/>
    <property type="match status" value="1"/>
</dbReference>
<keyword evidence="1" id="KW-0547">Nucleotide-binding</keyword>
<gene>
    <name evidence="8" type="ORF">SAMN05216369_0486</name>
</gene>
<evidence type="ECO:0000256" key="5">
    <source>
        <dbReference type="SAM" id="MobiDB-lite"/>
    </source>
</evidence>
<dbReference type="PANTHER" id="PTHR43519">
    <property type="entry name" value="ATP-DEPENDENT RNA HELICASE HRPB"/>
    <property type="match status" value="1"/>
</dbReference>
<dbReference type="SUPFAM" id="SSF52540">
    <property type="entry name" value="P-loop containing nucleoside triphosphate hydrolases"/>
    <property type="match status" value="1"/>
</dbReference>
<dbReference type="InterPro" id="IPR056329">
    <property type="entry name" value="CON_HrpB"/>
</dbReference>
<evidence type="ECO:0000256" key="1">
    <source>
        <dbReference type="ARBA" id="ARBA00022741"/>
    </source>
</evidence>
<dbReference type="InterPro" id="IPR011545">
    <property type="entry name" value="DEAD/DEAH_box_helicase_dom"/>
</dbReference>
<accession>A0A1M6PTS3</accession>
<keyword evidence="3 8" id="KW-0347">Helicase</keyword>
<dbReference type="PANTHER" id="PTHR43519:SF1">
    <property type="entry name" value="ATP-DEPENDENT RNA HELICASE HRPB"/>
    <property type="match status" value="1"/>
</dbReference>
<dbReference type="Pfam" id="PF24473">
    <property type="entry name" value="CON_HrpB"/>
    <property type="match status" value="1"/>
</dbReference>
<feature type="domain" description="Helicase C-terminal" evidence="7">
    <location>
        <begin position="209"/>
        <end position="381"/>
    </location>
</feature>
<dbReference type="STRING" id="564117.SAMN05216369_0486"/>
<dbReference type="SMART" id="SM00847">
    <property type="entry name" value="HA2"/>
    <property type="match status" value="1"/>
</dbReference>
<keyword evidence="9" id="KW-1185">Reference proteome</keyword>
<protein>
    <submittedName>
        <fullName evidence="8">ATP-dependent helicase HrpB</fullName>
    </submittedName>
</protein>
<dbReference type="GO" id="GO:0003676">
    <property type="term" value="F:nucleic acid binding"/>
    <property type="evidence" value="ECO:0007669"/>
    <property type="project" value="InterPro"/>
</dbReference>
<dbReference type="GO" id="GO:0005524">
    <property type="term" value="F:ATP binding"/>
    <property type="evidence" value="ECO:0007669"/>
    <property type="project" value="UniProtKB-KW"/>
</dbReference>